<proteinExistence type="predicted"/>
<gene>
    <name evidence="1" type="ORF">AW11_03933</name>
</gene>
<dbReference type="EMBL" id="JEMY01000073">
    <property type="protein sequence ID" value="EXI84211.1"/>
    <property type="molecule type" value="Genomic_DNA"/>
</dbReference>
<protein>
    <submittedName>
        <fullName evidence="1">Uncharacterized protein</fullName>
    </submittedName>
</protein>
<evidence type="ECO:0000313" key="1">
    <source>
        <dbReference type="EMBL" id="EXI84211.1"/>
    </source>
</evidence>
<dbReference type="PATRIC" id="fig|1454004.3.peg.4035"/>
<dbReference type="AlphaFoldDB" id="A0A011P9D4"/>
<sequence>MGVGVMVVGWHGMAPEKAFSSHFPVLDGAPRAIDMRPADFAKAGSLPVFLSVCPCSWIDDADPALQ</sequence>
<comment type="caution">
    <text evidence="1">The sequence shown here is derived from an EMBL/GenBank/DDBJ whole genome shotgun (WGS) entry which is preliminary data.</text>
</comment>
<name>A0A011P9D4_ACCRE</name>
<organism evidence="1 2">
    <name type="scientific">Accumulibacter regalis</name>
    <dbReference type="NCBI Taxonomy" id="522306"/>
    <lineage>
        <taxon>Bacteria</taxon>
        <taxon>Pseudomonadati</taxon>
        <taxon>Pseudomonadota</taxon>
        <taxon>Betaproteobacteria</taxon>
        <taxon>Candidatus Accumulibacter</taxon>
    </lineage>
</organism>
<accession>A0A011P9D4</accession>
<keyword evidence="2" id="KW-1185">Reference proteome</keyword>
<evidence type="ECO:0000313" key="2">
    <source>
        <dbReference type="Proteomes" id="UP000022141"/>
    </source>
</evidence>
<reference evidence="1" key="1">
    <citation type="submission" date="2014-02" db="EMBL/GenBank/DDBJ databases">
        <title>Expanding our view of genomic diversity in Candidatus Accumulibacter clades.</title>
        <authorList>
            <person name="Skennerton C.T."/>
            <person name="Barr J.J."/>
            <person name="Slater F.R."/>
            <person name="Bond P.L."/>
            <person name="Tyson G.W."/>
        </authorList>
    </citation>
    <scope>NUCLEOTIDE SEQUENCE [LARGE SCALE GENOMIC DNA]</scope>
</reference>
<dbReference type="Proteomes" id="UP000022141">
    <property type="component" value="Unassembled WGS sequence"/>
</dbReference>
<dbReference type="STRING" id="1454004.AW11_03933"/>